<evidence type="ECO:0000313" key="1">
    <source>
        <dbReference type="EMBL" id="DAD84725.1"/>
    </source>
</evidence>
<protein>
    <submittedName>
        <fullName evidence="1">Receptor Binding Protein sandwich domain, phage receptor</fullName>
    </submittedName>
</protein>
<dbReference type="EMBL" id="BK014965">
    <property type="protein sequence ID" value="DAD84725.1"/>
    <property type="molecule type" value="Genomic_DNA"/>
</dbReference>
<dbReference type="Gene3D" id="2.60.520.10">
    <property type="entry name" value="Phage fibre proteins"/>
    <property type="match status" value="1"/>
</dbReference>
<reference evidence="1" key="1">
    <citation type="journal article" date="2021" name="Proc. Natl. Acad. Sci. U.S.A.">
        <title>A Catalog of Tens of Thousands of Viruses from Human Metagenomes Reveals Hidden Associations with Chronic Diseases.</title>
        <authorList>
            <person name="Tisza M.J."/>
            <person name="Buck C.B."/>
        </authorList>
    </citation>
    <scope>NUCLEOTIDE SEQUENCE</scope>
    <source>
        <strain evidence="1">CtqED62</strain>
    </source>
</reference>
<proteinExistence type="predicted"/>
<sequence>MGQCRSVRKDDVKMGNLNLVTGYQGAAHVTSADTGSLNAAIFGSGQYVLNRGNKFAALTVSNNLIRISDGDIMLQGRHVRLNEGSTVDLTIENGAQGKSRNDLIVARYTRDTVTGKEECSLVVIKGTPADSNPADPAYTSGDLITNHDATVDMPLYRVPIVGLNVQTLVPLFSIATFTATDPDALHRSGGTMTGALTTKGIILTPGVDFFDSLPGSVTPNKLIFVKV</sequence>
<accession>A0A8S5MQT7</accession>
<keyword evidence="1" id="KW-0675">Receptor</keyword>
<name>A0A8S5MQT7_9CAUD</name>
<organism evidence="1">
    <name type="scientific">Siphoviridae sp. ctqED62</name>
    <dbReference type="NCBI Taxonomy" id="2826468"/>
    <lineage>
        <taxon>Viruses</taxon>
        <taxon>Duplodnaviria</taxon>
        <taxon>Heunggongvirae</taxon>
        <taxon>Uroviricota</taxon>
        <taxon>Caudoviricetes</taxon>
    </lineage>
</organism>